<feature type="repeat" description="Solcar" evidence="10">
    <location>
        <begin position="209"/>
        <end position="300"/>
    </location>
</feature>
<protein>
    <submittedName>
        <fullName evidence="13">Solute carrier family 25 member 35-like</fullName>
    </submittedName>
</protein>
<evidence type="ECO:0000256" key="11">
    <source>
        <dbReference type="RuleBase" id="RU000488"/>
    </source>
</evidence>
<accession>A0A8B7ZGU0</accession>
<keyword evidence="8" id="KW-0496">Mitochondrion</keyword>
<evidence type="ECO:0000256" key="3">
    <source>
        <dbReference type="ARBA" id="ARBA00022448"/>
    </source>
</evidence>
<evidence type="ECO:0000256" key="10">
    <source>
        <dbReference type="PROSITE-ProRule" id="PRU00282"/>
    </source>
</evidence>
<keyword evidence="6" id="KW-0999">Mitochondrion inner membrane</keyword>
<keyword evidence="5" id="KW-0677">Repeat</keyword>
<dbReference type="Gene3D" id="1.50.40.10">
    <property type="entry name" value="Mitochondrial carrier domain"/>
    <property type="match status" value="1"/>
</dbReference>
<dbReference type="PANTHER" id="PTHR45928:SF1">
    <property type="entry name" value="RE38146P"/>
    <property type="match status" value="1"/>
</dbReference>
<comment type="similarity">
    <text evidence="2 11">Belongs to the mitochondrial carrier (TC 2.A.29) family.</text>
</comment>
<dbReference type="FunFam" id="1.50.40.10:FF:000039">
    <property type="entry name" value="Solute carrier family 25 member 35"/>
    <property type="match status" value="1"/>
</dbReference>
<reference evidence="13" key="1">
    <citation type="submission" date="2025-08" db="UniProtKB">
        <authorList>
            <consortium name="RefSeq"/>
        </authorList>
    </citation>
    <scope>IDENTIFICATION</scope>
</reference>
<feature type="repeat" description="Solcar" evidence="10">
    <location>
        <begin position="106"/>
        <end position="199"/>
    </location>
</feature>
<name>A0A8B7ZGU0_ACAPL</name>
<dbReference type="Pfam" id="PF00153">
    <property type="entry name" value="Mito_carr"/>
    <property type="match status" value="3"/>
</dbReference>
<evidence type="ECO:0000313" key="12">
    <source>
        <dbReference type="Proteomes" id="UP000694845"/>
    </source>
</evidence>
<dbReference type="SUPFAM" id="SSF103506">
    <property type="entry name" value="Mitochondrial carrier"/>
    <property type="match status" value="1"/>
</dbReference>
<dbReference type="PROSITE" id="PS50920">
    <property type="entry name" value="SOLCAR"/>
    <property type="match status" value="3"/>
</dbReference>
<evidence type="ECO:0000256" key="4">
    <source>
        <dbReference type="ARBA" id="ARBA00022692"/>
    </source>
</evidence>
<keyword evidence="12" id="KW-1185">Reference proteome</keyword>
<evidence type="ECO:0000256" key="1">
    <source>
        <dbReference type="ARBA" id="ARBA00004448"/>
    </source>
</evidence>
<dbReference type="OrthoDB" id="6703404at2759"/>
<dbReference type="OMA" id="GFYDPMR"/>
<evidence type="ECO:0000256" key="2">
    <source>
        <dbReference type="ARBA" id="ARBA00006375"/>
    </source>
</evidence>
<evidence type="ECO:0000256" key="7">
    <source>
        <dbReference type="ARBA" id="ARBA00022989"/>
    </source>
</evidence>
<evidence type="ECO:0000256" key="8">
    <source>
        <dbReference type="ARBA" id="ARBA00023128"/>
    </source>
</evidence>
<gene>
    <name evidence="13" type="primary">LOC110986566</name>
</gene>
<dbReference type="KEGG" id="aplc:110986566"/>
<evidence type="ECO:0000256" key="9">
    <source>
        <dbReference type="ARBA" id="ARBA00023136"/>
    </source>
</evidence>
<proteinExistence type="inferred from homology"/>
<keyword evidence="4 10" id="KW-0812">Transmembrane</keyword>
<dbReference type="GeneID" id="110986566"/>
<evidence type="ECO:0000256" key="6">
    <source>
        <dbReference type="ARBA" id="ARBA00022792"/>
    </source>
</evidence>
<comment type="subcellular location">
    <subcellularLocation>
        <location evidence="1">Mitochondrion inner membrane</location>
        <topology evidence="1">Multi-pass membrane protein</topology>
    </subcellularLocation>
</comment>
<keyword evidence="3 11" id="KW-0813">Transport</keyword>
<keyword evidence="7" id="KW-1133">Transmembrane helix</keyword>
<organism evidence="12 13">
    <name type="scientific">Acanthaster planci</name>
    <name type="common">Crown-of-thorns starfish</name>
    <dbReference type="NCBI Taxonomy" id="133434"/>
    <lineage>
        <taxon>Eukaryota</taxon>
        <taxon>Metazoa</taxon>
        <taxon>Echinodermata</taxon>
        <taxon>Eleutherozoa</taxon>
        <taxon>Asterozoa</taxon>
        <taxon>Asteroidea</taxon>
        <taxon>Valvatacea</taxon>
        <taxon>Valvatida</taxon>
        <taxon>Acanthasteridae</taxon>
        <taxon>Acanthaster</taxon>
    </lineage>
</organism>
<dbReference type="PANTHER" id="PTHR45928">
    <property type="entry name" value="RE38146P"/>
    <property type="match status" value="1"/>
</dbReference>
<dbReference type="InterPro" id="IPR023395">
    <property type="entry name" value="MCP_dom_sf"/>
</dbReference>
<dbReference type="AlphaFoldDB" id="A0A8B7ZGU0"/>
<evidence type="ECO:0000313" key="13">
    <source>
        <dbReference type="RefSeq" id="XP_022104222.1"/>
    </source>
</evidence>
<dbReference type="RefSeq" id="XP_022104222.1">
    <property type="nucleotide sequence ID" value="XM_022248530.1"/>
</dbReference>
<dbReference type="GO" id="GO:0005743">
    <property type="term" value="C:mitochondrial inner membrane"/>
    <property type="evidence" value="ECO:0007669"/>
    <property type="project" value="UniProtKB-SubCell"/>
</dbReference>
<dbReference type="InterPro" id="IPR018108">
    <property type="entry name" value="MCP_transmembrane"/>
</dbReference>
<sequence>MSSANVSEFFLGGVAACGACLFSNPLEVVKTRMQLQGELKARGTYHRHYRHVFHAFYTIGRVDGLRALQKGLVPALWYQLFMNGVRLGSYQCLVNLGLTRNAKGEVSVLRSVAAGAFAGCTGAFISSPFYMVKTHLQAQSHSVIAVGYQHQHTSFTAAVLHIFREGGVTGLWRGATAAMVRVSFGSAAQLSTFSTSKEMVLKTNFFHPQSVAVPLFASMASGVAVVCVMTPFDVISTRLYNQGLDTGGKGVYYSGFADCLAKIYKKEGLFGFYKGWSASWFRTAPHTVLSLLFWDEARKLYKKLKGLV</sequence>
<dbReference type="InterPro" id="IPR051508">
    <property type="entry name" value="Mito_Carrier_Antiporter"/>
</dbReference>
<keyword evidence="9 10" id="KW-0472">Membrane</keyword>
<evidence type="ECO:0000256" key="5">
    <source>
        <dbReference type="ARBA" id="ARBA00022737"/>
    </source>
</evidence>
<feature type="repeat" description="Solcar" evidence="10">
    <location>
        <begin position="7"/>
        <end position="96"/>
    </location>
</feature>
<dbReference type="Proteomes" id="UP000694845">
    <property type="component" value="Unplaced"/>
</dbReference>